<organism evidence="1 2">
    <name type="scientific">Panagrolaimus sp. ES5</name>
    <dbReference type="NCBI Taxonomy" id="591445"/>
    <lineage>
        <taxon>Eukaryota</taxon>
        <taxon>Metazoa</taxon>
        <taxon>Ecdysozoa</taxon>
        <taxon>Nematoda</taxon>
        <taxon>Chromadorea</taxon>
        <taxon>Rhabditida</taxon>
        <taxon>Tylenchina</taxon>
        <taxon>Panagrolaimomorpha</taxon>
        <taxon>Panagrolaimoidea</taxon>
        <taxon>Panagrolaimidae</taxon>
        <taxon>Panagrolaimus</taxon>
    </lineage>
</organism>
<dbReference type="Proteomes" id="UP000887579">
    <property type="component" value="Unplaced"/>
</dbReference>
<proteinExistence type="predicted"/>
<reference evidence="2" key="1">
    <citation type="submission" date="2022-11" db="UniProtKB">
        <authorList>
            <consortium name="WormBaseParasite"/>
        </authorList>
    </citation>
    <scope>IDENTIFICATION</scope>
</reference>
<protein>
    <submittedName>
        <fullName evidence="2">Uncharacterized protein</fullName>
    </submittedName>
</protein>
<name>A0AC34G5D7_9BILA</name>
<evidence type="ECO:0000313" key="2">
    <source>
        <dbReference type="WBParaSite" id="ES5_v2.g24818.t1"/>
    </source>
</evidence>
<sequence>MYKAKLDSLELLNQILTFDEYLFLTSNAKKIKLSETTVKYSNGNFVEFEKLVQYCLNLETFKCHLPENSTIISPKTVKELIKFLPTSKIKIFSLFELAETFEKNKRISIDLGFRDSLSDEYFDQLEDVLCEIVETEKFEYSPPYIFLPGLTSEVQNFLYDIADSNNFCDK</sequence>
<dbReference type="WBParaSite" id="ES5_v2.g24818.t1">
    <property type="protein sequence ID" value="ES5_v2.g24818.t1"/>
    <property type="gene ID" value="ES5_v2.g24818"/>
</dbReference>
<evidence type="ECO:0000313" key="1">
    <source>
        <dbReference type="Proteomes" id="UP000887579"/>
    </source>
</evidence>
<accession>A0AC34G5D7</accession>